<sequence>MVRQEDIEQYGNFLQGDSNFVEPFLSESQNPSIPIQSLPEVQIVTSNSTKHGGNFSVDEDIFLISAWLNIGMDAVYGTKQKDAKDLYKATQNPSTGKKIAFAYEHCWVVLKNQSKWSMPKEKSKGLPQTPSSIDQVDSNDDDTVVLERPIGRKAKKAKRKRTDGDKGFDDYLAKKLQYIQASHEQDQEAFHIKADKIRVDAERIRRETIREERSIMTMDTSGMNEKERLYFENLKDQILARQVGFDPRNM</sequence>
<dbReference type="PANTHER" id="PTHR45125:SF3">
    <property type="entry name" value="NO-APICAL-MERISTEM-ASSOCIATED CARBOXY-TERMINAL DOMAIN PROTEIN"/>
    <property type="match status" value="1"/>
</dbReference>
<dbReference type="EMBL" id="JAZDWU010000002">
    <property type="protein sequence ID" value="KAL0012826.1"/>
    <property type="molecule type" value="Genomic_DNA"/>
</dbReference>
<comment type="caution">
    <text evidence="3">The sequence shown here is derived from an EMBL/GenBank/DDBJ whole genome shotgun (WGS) entry which is preliminary data.</text>
</comment>
<feature type="compositionally biased region" description="Polar residues" evidence="1">
    <location>
        <begin position="126"/>
        <end position="136"/>
    </location>
</feature>
<dbReference type="InterPro" id="IPR029466">
    <property type="entry name" value="NAM-associated_C"/>
</dbReference>
<reference evidence="3 4" key="1">
    <citation type="submission" date="2024-01" db="EMBL/GenBank/DDBJ databases">
        <title>A telomere-to-telomere, gap-free genome of sweet tea (Lithocarpus litseifolius).</title>
        <authorList>
            <person name="Zhou J."/>
        </authorList>
    </citation>
    <scope>NUCLEOTIDE SEQUENCE [LARGE SCALE GENOMIC DNA]</scope>
    <source>
        <strain evidence="3">Zhou-2022a</strain>
        <tissue evidence="3">Leaf</tissue>
    </source>
</reference>
<keyword evidence="4" id="KW-1185">Reference proteome</keyword>
<proteinExistence type="predicted"/>
<feature type="region of interest" description="Disordered" evidence="1">
    <location>
        <begin position="118"/>
        <end position="140"/>
    </location>
</feature>
<evidence type="ECO:0000313" key="4">
    <source>
        <dbReference type="Proteomes" id="UP001459277"/>
    </source>
</evidence>
<protein>
    <recommendedName>
        <fullName evidence="2">No apical meristem-associated C-terminal domain-containing protein</fullName>
    </recommendedName>
</protein>
<organism evidence="3 4">
    <name type="scientific">Lithocarpus litseifolius</name>
    <dbReference type="NCBI Taxonomy" id="425828"/>
    <lineage>
        <taxon>Eukaryota</taxon>
        <taxon>Viridiplantae</taxon>
        <taxon>Streptophyta</taxon>
        <taxon>Embryophyta</taxon>
        <taxon>Tracheophyta</taxon>
        <taxon>Spermatophyta</taxon>
        <taxon>Magnoliopsida</taxon>
        <taxon>eudicotyledons</taxon>
        <taxon>Gunneridae</taxon>
        <taxon>Pentapetalae</taxon>
        <taxon>rosids</taxon>
        <taxon>fabids</taxon>
        <taxon>Fagales</taxon>
        <taxon>Fagaceae</taxon>
        <taxon>Lithocarpus</taxon>
    </lineage>
</organism>
<dbReference type="Pfam" id="PF14303">
    <property type="entry name" value="NAM-associated"/>
    <property type="match status" value="1"/>
</dbReference>
<dbReference type="PANTHER" id="PTHR45125">
    <property type="entry name" value="F21J9.4-RELATED"/>
    <property type="match status" value="1"/>
</dbReference>
<dbReference type="Proteomes" id="UP001459277">
    <property type="component" value="Unassembled WGS sequence"/>
</dbReference>
<dbReference type="AlphaFoldDB" id="A0AAW2DV45"/>
<name>A0AAW2DV45_9ROSI</name>
<accession>A0AAW2DV45</accession>
<feature type="domain" description="No apical meristem-associated C-terminal" evidence="2">
    <location>
        <begin position="101"/>
        <end position="238"/>
    </location>
</feature>
<evidence type="ECO:0000259" key="2">
    <source>
        <dbReference type="Pfam" id="PF14303"/>
    </source>
</evidence>
<evidence type="ECO:0000313" key="3">
    <source>
        <dbReference type="EMBL" id="KAL0012826.1"/>
    </source>
</evidence>
<evidence type="ECO:0000256" key="1">
    <source>
        <dbReference type="SAM" id="MobiDB-lite"/>
    </source>
</evidence>
<gene>
    <name evidence="3" type="ORF">SO802_007934</name>
</gene>